<dbReference type="InterPro" id="IPR025966">
    <property type="entry name" value="OppC_N"/>
</dbReference>
<keyword evidence="4 7" id="KW-0812">Transmembrane</keyword>
<name>A0A6J4V1S8_9BACT</name>
<dbReference type="SUPFAM" id="SSF161098">
    <property type="entry name" value="MetI-like"/>
    <property type="match status" value="1"/>
</dbReference>
<gene>
    <name evidence="10" type="ORF">AVDCRST_MAG70-1809</name>
</gene>
<dbReference type="GO" id="GO:0055085">
    <property type="term" value="P:transmembrane transport"/>
    <property type="evidence" value="ECO:0007669"/>
    <property type="project" value="InterPro"/>
</dbReference>
<feature type="transmembrane region" description="Helical" evidence="7">
    <location>
        <begin position="148"/>
        <end position="166"/>
    </location>
</feature>
<evidence type="ECO:0000313" key="10">
    <source>
        <dbReference type="EMBL" id="CAA9562955.1"/>
    </source>
</evidence>
<dbReference type="PANTHER" id="PTHR43386">
    <property type="entry name" value="OLIGOPEPTIDE TRANSPORT SYSTEM PERMEASE PROTEIN APPC"/>
    <property type="match status" value="1"/>
</dbReference>
<dbReference type="Pfam" id="PF12911">
    <property type="entry name" value="OppC_N"/>
    <property type="match status" value="1"/>
</dbReference>
<keyword evidence="6 7" id="KW-0472">Membrane</keyword>
<evidence type="ECO:0000256" key="1">
    <source>
        <dbReference type="ARBA" id="ARBA00004651"/>
    </source>
</evidence>
<feature type="transmembrane region" description="Helical" evidence="7">
    <location>
        <begin position="112"/>
        <end position="136"/>
    </location>
</feature>
<feature type="region of interest" description="Disordered" evidence="8">
    <location>
        <begin position="1"/>
        <end position="28"/>
    </location>
</feature>
<dbReference type="InterPro" id="IPR050366">
    <property type="entry name" value="BP-dependent_transpt_permease"/>
</dbReference>
<feature type="transmembrane region" description="Helical" evidence="7">
    <location>
        <begin position="272"/>
        <end position="295"/>
    </location>
</feature>
<keyword evidence="3" id="KW-1003">Cell membrane</keyword>
<feature type="transmembrane region" description="Helical" evidence="7">
    <location>
        <begin position="172"/>
        <end position="188"/>
    </location>
</feature>
<evidence type="ECO:0000256" key="2">
    <source>
        <dbReference type="ARBA" id="ARBA00022448"/>
    </source>
</evidence>
<sequence>MDRPLTDPQTAAPGTLPDSNRLEQLEEERRATTGSRFWRRLRSERKALVGALFVAALIVVAILGPMIAPHDPDADDFMLFESPSMDHPFGTDSFGRDLFSRIVVGARTSVTIGFAAAAVAMVIGVALGLLAGYYGGWIDTVISRCIDLLWAFPVIILTVGLVAVFGAGARNVVIAIAIAYIDDFARVVRAKVLSLREEDYTLAARAVGASDRRIMFRHILPNSAAPIIVQATFAVGLGILAESGLSFLGLGVNPTTPTWGLSLNEGRDFVRQAWWISVFPGLAIVFTVLALNLFGDGLRDALDVRSVGEA</sequence>
<feature type="transmembrane region" description="Helical" evidence="7">
    <location>
        <begin position="227"/>
        <end position="252"/>
    </location>
</feature>
<keyword evidence="5 7" id="KW-1133">Transmembrane helix</keyword>
<evidence type="ECO:0000256" key="7">
    <source>
        <dbReference type="RuleBase" id="RU363032"/>
    </source>
</evidence>
<comment type="subcellular location">
    <subcellularLocation>
        <location evidence="1 7">Cell membrane</location>
        <topology evidence="1 7">Multi-pass membrane protein</topology>
    </subcellularLocation>
</comment>
<dbReference type="EMBL" id="CADCWH010000287">
    <property type="protein sequence ID" value="CAA9562955.1"/>
    <property type="molecule type" value="Genomic_DNA"/>
</dbReference>
<keyword evidence="2 7" id="KW-0813">Transport</keyword>
<protein>
    <submittedName>
        <fullName evidence="10">ABC transporter, permease protein 2 (Cluster 5, nickel/peptides/opines)</fullName>
    </submittedName>
</protein>
<comment type="similarity">
    <text evidence="7">Belongs to the binding-protein-dependent transport system permease family.</text>
</comment>
<dbReference type="AlphaFoldDB" id="A0A6J4V1S8"/>
<evidence type="ECO:0000259" key="9">
    <source>
        <dbReference type="PROSITE" id="PS50928"/>
    </source>
</evidence>
<evidence type="ECO:0000256" key="3">
    <source>
        <dbReference type="ARBA" id="ARBA00022475"/>
    </source>
</evidence>
<dbReference type="PANTHER" id="PTHR43386:SF1">
    <property type="entry name" value="D,D-DIPEPTIDE TRANSPORT SYSTEM PERMEASE PROTEIN DDPC-RELATED"/>
    <property type="match status" value="1"/>
</dbReference>
<reference evidence="10" key="1">
    <citation type="submission" date="2020-02" db="EMBL/GenBank/DDBJ databases">
        <authorList>
            <person name="Meier V. D."/>
        </authorList>
    </citation>
    <scope>NUCLEOTIDE SEQUENCE</scope>
    <source>
        <strain evidence="10">AVDCRST_MAG70</strain>
    </source>
</reference>
<feature type="transmembrane region" description="Helical" evidence="7">
    <location>
        <begin position="47"/>
        <end position="68"/>
    </location>
</feature>
<evidence type="ECO:0000256" key="4">
    <source>
        <dbReference type="ARBA" id="ARBA00022692"/>
    </source>
</evidence>
<accession>A0A6J4V1S8</accession>
<dbReference type="Pfam" id="PF00528">
    <property type="entry name" value="BPD_transp_1"/>
    <property type="match status" value="1"/>
</dbReference>
<evidence type="ECO:0000256" key="8">
    <source>
        <dbReference type="SAM" id="MobiDB-lite"/>
    </source>
</evidence>
<evidence type="ECO:0000256" key="6">
    <source>
        <dbReference type="ARBA" id="ARBA00023136"/>
    </source>
</evidence>
<dbReference type="PROSITE" id="PS50928">
    <property type="entry name" value="ABC_TM1"/>
    <property type="match status" value="1"/>
</dbReference>
<feature type="domain" description="ABC transmembrane type-1" evidence="9">
    <location>
        <begin position="106"/>
        <end position="295"/>
    </location>
</feature>
<organism evidence="10">
    <name type="scientific">uncultured Thermomicrobiales bacterium</name>
    <dbReference type="NCBI Taxonomy" id="1645740"/>
    <lineage>
        <taxon>Bacteria</taxon>
        <taxon>Pseudomonadati</taxon>
        <taxon>Thermomicrobiota</taxon>
        <taxon>Thermomicrobia</taxon>
        <taxon>Thermomicrobiales</taxon>
        <taxon>environmental samples</taxon>
    </lineage>
</organism>
<dbReference type="CDD" id="cd06261">
    <property type="entry name" value="TM_PBP2"/>
    <property type="match status" value="1"/>
</dbReference>
<proteinExistence type="inferred from homology"/>
<dbReference type="InterPro" id="IPR000515">
    <property type="entry name" value="MetI-like"/>
</dbReference>
<dbReference type="GO" id="GO:0005886">
    <property type="term" value="C:plasma membrane"/>
    <property type="evidence" value="ECO:0007669"/>
    <property type="project" value="UniProtKB-SubCell"/>
</dbReference>
<dbReference type="InterPro" id="IPR035906">
    <property type="entry name" value="MetI-like_sf"/>
</dbReference>
<dbReference type="Gene3D" id="1.10.3720.10">
    <property type="entry name" value="MetI-like"/>
    <property type="match status" value="1"/>
</dbReference>
<evidence type="ECO:0000256" key="5">
    <source>
        <dbReference type="ARBA" id="ARBA00022989"/>
    </source>
</evidence>